<dbReference type="EMBL" id="KL197713">
    <property type="protein sequence ID" value="KDQ60866.1"/>
    <property type="molecule type" value="Genomic_DNA"/>
</dbReference>
<protein>
    <submittedName>
        <fullName evidence="1">Uncharacterized protein</fullName>
    </submittedName>
</protein>
<keyword evidence="2" id="KW-1185">Reference proteome</keyword>
<accession>A0A067QE48</accession>
<gene>
    <name evidence="1" type="ORF">JAAARDRAFT_564998</name>
</gene>
<dbReference type="HOGENOM" id="CLU_1669630_0_0_1"/>
<reference evidence="2" key="1">
    <citation type="journal article" date="2014" name="Proc. Natl. Acad. Sci. U.S.A.">
        <title>Extensive sampling of basidiomycete genomes demonstrates inadequacy of the white-rot/brown-rot paradigm for wood decay fungi.</title>
        <authorList>
            <person name="Riley R."/>
            <person name="Salamov A.A."/>
            <person name="Brown D.W."/>
            <person name="Nagy L.G."/>
            <person name="Floudas D."/>
            <person name="Held B.W."/>
            <person name="Levasseur A."/>
            <person name="Lombard V."/>
            <person name="Morin E."/>
            <person name="Otillar R."/>
            <person name="Lindquist E.A."/>
            <person name="Sun H."/>
            <person name="LaButti K.M."/>
            <person name="Schmutz J."/>
            <person name="Jabbour D."/>
            <person name="Luo H."/>
            <person name="Baker S.E."/>
            <person name="Pisabarro A.G."/>
            <person name="Walton J.D."/>
            <person name="Blanchette R.A."/>
            <person name="Henrissat B."/>
            <person name="Martin F."/>
            <person name="Cullen D."/>
            <person name="Hibbett D.S."/>
            <person name="Grigoriev I.V."/>
        </authorList>
    </citation>
    <scope>NUCLEOTIDE SEQUENCE [LARGE SCALE GENOMIC DNA]</scope>
    <source>
        <strain evidence="2">MUCL 33604</strain>
    </source>
</reference>
<name>A0A067QE48_9AGAM</name>
<proteinExistence type="predicted"/>
<evidence type="ECO:0000313" key="2">
    <source>
        <dbReference type="Proteomes" id="UP000027265"/>
    </source>
</evidence>
<dbReference type="AlphaFoldDB" id="A0A067QE48"/>
<sequence>MVTDPPHHTPVEFNFPLGLSLNFPCSDSCADQLRRIIHKVQSAAAMLLGAARLFAPSSLRLPIQEQKARHNRGQRSISLSVTTASGRQLHNRRAYSAPEALLPSSTCLPGGRRVLKGMRRPIVLCICPNSSQLPSSVLVTAIIWKIDGCRCLPVVKEV</sequence>
<evidence type="ECO:0000313" key="1">
    <source>
        <dbReference type="EMBL" id="KDQ60866.1"/>
    </source>
</evidence>
<dbReference type="InParanoid" id="A0A067QE48"/>
<organism evidence="1 2">
    <name type="scientific">Jaapia argillacea MUCL 33604</name>
    <dbReference type="NCBI Taxonomy" id="933084"/>
    <lineage>
        <taxon>Eukaryota</taxon>
        <taxon>Fungi</taxon>
        <taxon>Dikarya</taxon>
        <taxon>Basidiomycota</taxon>
        <taxon>Agaricomycotina</taxon>
        <taxon>Agaricomycetes</taxon>
        <taxon>Agaricomycetidae</taxon>
        <taxon>Jaapiales</taxon>
        <taxon>Jaapiaceae</taxon>
        <taxon>Jaapia</taxon>
    </lineage>
</organism>
<dbReference type="Proteomes" id="UP000027265">
    <property type="component" value="Unassembled WGS sequence"/>
</dbReference>